<dbReference type="EMBL" id="CP001687">
    <property type="protein sequence ID" value="ACV11416.1"/>
    <property type="molecule type" value="Genomic_DNA"/>
</dbReference>
<protein>
    <recommendedName>
        <fullName evidence="3">IPT/TIG domain-containing protein</fullName>
    </recommendedName>
</protein>
<dbReference type="Proteomes" id="UP000002071">
    <property type="component" value="Chromosome"/>
</dbReference>
<dbReference type="GeneID" id="8383515"/>
<dbReference type="AlphaFoldDB" id="C7NN16"/>
<dbReference type="KEGG" id="hut:Huta_1240"/>
<organism evidence="1 2">
    <name type="scientific">Halorhabdus utahensis (strain DSM 12940 / JCM 11049 / AX-2)</name>
    <dbReference type="NCBI Taxonomy" id="519442"/>
    <lineage>
        <taxon>Archaea</taxon>
        <taxon>Methanobacteriati</taxon>
        <taxon>Methanobacteriota</taxon>
        <taxon>Stenosarchaea group</taxon>
        <taxon>Halobacteria</taxon>
        <taxon>Halobacteriales</taxon>
        <taxon>Haloarculaceae</taxon>
        <taxon>Halorhabdus</taxon>
    </lineage>
</organism>
<proteinExistence type="predicted"/>
<keyword evidence="2" id="KW-1185">Reference proteome</keyword>
<evidence type="ECO:0000313" key="1">
    <source>
        <dbReference type="EMBL" id="ACV11416.1"/>
    </source>
</evidence>
<gene>
    <name evidence="1" type="ordered locus">Huta_1240</name>
</gene>
<dbReference type="HOGENOM" id="CLU_566977_0_0_2"/>
<reference evidence="1 2" key="1">
    <citation type="journal article" date="2009" name="Stand. Genomic Sci.">
        <title>Complete genome sequence of Halorhabdus utahensis type strain (AX-2).</title>
        <authorList>
            <person name="Anderson I."/>
            <person name="Tindall B.J."/>
            <person name="Pomrenke H."/>
            <person name="Goker M."/>
            <person name="Lapidus A."/>
            <person name="Nolan M."/>
            <person name="Copeland A."/>
            <person name="Glavina Del Rio T."/>
            <person name="Chen F."/>
            <person name="Tice H."/>
            <person name="Cheng J.F."/>
            <person name="Lucas S."/>
            <person name="Chertkov O."/>
            <person name="Bruce D."/>
            <person name="Brettin T."/>
            <person name="Detter J.C."/>
            <person name="Han C."/>
            <person name="Goodwin L."/>
            <person name="Land M."/>
            <person name="Hauser L."/>
            <person name="Chang Y.J."/>
            <person name="Jeffries C.D."/>
            <person name="Pitluck S."/>
            <person name="Pati A."/>
            <person name="Mavromatis K."/>
            <person name="Ivanova N."/>
            <person name="Ovchinnikova G."/>
            <person name="Chen A."/>
            <person name="Palaniappan K."/>
            <person name="Chain P."/>
            <person name="Rohde M."/>
            <person name="Bristow J."/>
            <person name="Eisen J.A."/>
            <person name="Markowitz V."/>
            <person name="Hugenholtz P."/>
            <person name="Kyrpides N.C."/>
            <person name="Klenk H.P."/>
        </authorList>
    </citation>
    <scope>NUCLEOTIDE SEQUENCE [LARGE SCALE GENOMIC DNA]</scope>
    <source>
        <strain evidence="2">DSM 12940 / JCM 11049 / AX-2</strain>
    </source>
</reference>
<sequence length="481" mass="53348">MDEEPSLSSELEETLEKHRIGGTTSGTVVLSDQEGYVGDTITIKGRNFPAGESVDVLWHSTAGDWGVLKGNEIVGPQYRPRTDHILTVATDESGSFDQEWTIPQDYGGAHKIEVQHDGETVDRAEFDITPWFELAEESVPLGETFTFKGYGLGPNVVTNNYQVSWDNSTFGFMTGVKNRGTATAEIRAVGPPGKHVLEVWRNYRGIPYLQNNTQSPYGEVCGDRPSRWTVEVTEPEGDLTGCWMDEQFDEQPLDLHYPDLDVESDASLEITPTSGQAGTQAFITGEDFPPNAEVDLIWYRHEGHRVKGIPITPEPHRDTLPTVQADADGSFQVEVEIPPEEGSTRPITAEVDGQEIAVTGFVVQPRIERFEPQSGPVGSSIEIELSGVGWTMYENGPFLVYDNKPLGYACGTSGDDKGGVIRLDIPAAGEPGYHFIDIYPTIYEMQEDEPNFEIFPHLSYLDNHPMRPLPAYHFSFEVTEE</sequence>
<accession>C7NN16</accession>
<dbReference type="OrthoDB" id="333874at2157"/>
<evidence type="ECO:0000313" key="2">
    <source>
        <dbReference type="Proteomes" id="UP000002071"/>
    </source>
</evidence>
<dbReference type="eggNOG" id="ENOG502N5R7">
    <property type="taxonomic scope" value="Archaea"/>
</dbReference>
<dbReference type="STRING" id="519442.Huta_1240"/>
<dbReference type="RefSeq" id="WP_015788990.1">
    <property type="nucleotide sequence ID" value="NC_013158.1"/>
</dbReference>
<evidence type="ECO:0008006" key="3">
    <source>
        <dbReference type="Google" id="ProtNLM"/>
    </source>
</evidence>
<name>C7NN16_HALUD</name>